<dbReference type="EMBL" id="MU854407">
    <property type="protein sequence ID" value="KAK4039220.1"/>
    <property type="molecule type" value="Genomic_DNA"/>
</dbReference>
<dbReference type="SUPFAM" id="SSF52821">
    <property type="entry name" value="Rhodanese/Cell cycle control phosphatase"/>
    <property type="match status" value="1"/>
</dbReference>
<protein>
    <recommendedName>
        <fullName evidence="8">Homeobox domain-containing protein</fullName>
    </recommendedName>
</protein>
<evidence type="ECO:0000313" key="6">
    <source>
        <dbReference type="EMBL" id="KAK4039220.1"/>
    </source>
</evidence>
<comment type="caution">
    <text evidence="6">The sequence shown here is derived from an EMBL/GenBank/DDBJ whole genome shotgun (WGS) entry which is preliminary data.</text>
</comment>
<accession>A0AAN6PIK0</accession>
<evidence type="ECO:0000256" key="3">
    <source>
        <dbReference type="SAM" id="MobiDB-lite"/>
    </source>
</evidence>
<name>A0AAN6PIK0_9PEZI</name>
<proteinExistence type="predicted"/>
<evidence type="ECO:0000259" key="4">
    <source>
        <dbReference type="PROSITE" id="PS50071"/>
    </source>
</evidence>
<feature type="compositionally biased region" description="Polar residues" evidence="3">
    <location>
        <begin position="588"/>
        <end position="605"/>
    </location>
</feature>
<dbReference type="InterPro" id="IPR036873">
    <property type="entry name" value="Rhodanese-like_dom_sf"/>
</dbReference>
<feature type="compositionally biased region" description="Basic and acidic residues" evidence="3">
    <location>
        <begin position="1035"/>
        <end position="1046"/>
    </location>
</feature>
<dbReference type="Gene3D" id="3.40.250.10">
    <property type="entry name" value="Rhodanese-like domain"/>
    <property type="match status" value="1"/>
</dbReference>
<feature type="domain" description="Homeobox" evidence="4">
    <location>
        <begin position="618"/>
        <end position="664"/>
    </location>
</feature>
<dbReference type="PROSITE" id="PS50071">
    <property type="entry name" value="HOMEOBOX_2"/>
    <property type="match status" value="1"/>
</dbReference>
<dbReference type="InterPro" id="IPR001356">
    <property type="entry name" value="HD"/>
</dbReference>
<evidence type="ECO:0008006" key="8">
    <source>
        <dbReference type="Google" id="ProtNLM"/>
    </source>
</evidence>
<evidence type="ECO:0000313" key="7">
    <source>
        <dbReference type="Proteomes" id="UP001303115"/>
    </source>
</evidence>
<dbReference type="CDD" id="cd00086">
    <property type="entry name" value="homeodomain"/>
    <property type="match status" value="1"/>
</dbReference>
<feature type="region of interest" description="Disordered" evidence="3">
    <location>
        <begin position="1005"/>
        <end position="1065"/>
    </location>
</feature>
<gene>
    <name evidence="6" type="ORF">C8A01DRAFT_36844</name>
</gene>
<comment type="subcellular location">
    <subcellularLocation>
        <location evidence="1 2">Nucleus</location>
    </subcellularLocation>
</comment>
<dbReference type="AlphaFoldDB" id="A0AAN6PIK0"/>
<dbReference type="Pfam" id="PF00581">
    <property type="entry name" value="Rhodanese"/>
    <property type="match status" value="1"/>
</dbReference>
<organism evidence="6 7">
    <name type="scientific">Parachaetomium inaequale</name>
    <dbReference type="NCBI Taxonomy" id="2588326"/>
    <lineage>
        <taxon>Eukaryota</taxon>
        <taxon>Fungi</taxon>
        <taxon>Dikarya</taxon>
        <taxon>Ascomycota</taxon>
        <taxon>Pezizomycotina</taxon>
        <taxon>Sordariomycetes</taxon>
        <taxon>Sordariomycetidae</taxon>
        <taxon>Sordariales</taxon>
        <taxon>Chaetomiaceae</taxon>
        <taxon>Parachaetomium</taxon>
    </lineage>
</organism>
<keyword evidence="1 2" id="KW-0371">Homeobox</keyword>
<dbReference type="InterPro" id="IPR009057">
    <property type="entry name" value="Homeodomain-like_sf"/>
</dbReference>
<dbReference type="SMART" id="SM00389">
    <property type="entry name" value="HOX"/>
    <property type="match status" value="1"/>
</dbReference>
<keyword evidence="1 2" id="KW-0238">DNA-binding</keyword>
<dbReference type="Gene3D" id="1.10.10.60">
    <property type="entry name" value="Homeodomain-like"/>
    <property type="match status" value="1"/>
</dbReference>
<sequence length="1065" mass="119920">MNDFMTLRTRRPANDEASMSSADSAYGSATEGSPPATHDISRVSYHVKHIESFAQALQHSATRAFPNRGRSAQRYSKVQALLLHWGSDDLFVLPELEDLEKCFREHYNFATDIFSIPSENSHLELMLKIGDMVKQHESDDTLFVVYYGGHARIDESRQSTWCANRRPGSPWLQWSAIQTLLERSISDVMILLDCCAGAASATFPTGKSITETISASSWDAIAPDPGRYSFTNALIEVLDEWRQRTFSAAMLHAEILARLKHPRPILINGKHFEARSTPVHFMMTSNHKAPSIELCRLVPRKRLPPSPPNELAYRDWNQPSHPRMIEGRNPVEQYPLVPDFGIPATSEPNEDEPHVLISLALEDDQRLDLNDWETWLAAFPSIAKYVKVQGVFKSHSTMLLLSLPVMVWDFLPDDPACSFVAFIRSNNLLAQKPSQEPEPTRVPVAQHVPVSNLARDDAESCFSGTTYGPTESLNMARHPAAGPNIHRNHSTASAPYREPHADSRLHQRIGASVGSRLDHSAPGSFSSPGPSSKPRPQPSMGSLRGSLRNVPSTTSLRTLDRHHVNPGGLTTGVGSDLPAAAEGISRTMILNRSRTSKKSVFQSDQDVPRGQQMAPHVIRRLEDYFQKDSEPSVAVVEHLASNLGVETSDIHVWFHHRREQERMTFNLQNLRIESHHRQAQDGSRTILPGHLNRLLEIYPSKGILLVDLRSSTDFERSHIHDAINLRAPLSFVENTSLEMIEDTFMDDHSRRSFSKWSQFKCVVFYDRIIEFDWECPVADALYSKFRRKGWQGQCFILKGHYREFSASFDKYISGAKMTSEAKDYVDSLRQQSSPTEAEANKRDEDYQQWLGAFASQHRLGTADLNPARKFERGRIVEQHQRELEIEFEARFPALYKKAQAMRPVTASDEPPSPPPRSPPPPFHPRRSQSFKDVDWVGPGKYDDEDFDLRKAPLVGPLASGLDKMREAGNLPRSNSGTSFNRHHEDYPVKGKLDYFDDYDHDYDEIDPKSEGFGNDPGFQKAGAPSATETGAAAAAKHERGGEDTLKKAAKKRPQIWERLRSGGTK</sequence>
<feature type="region of interest" description="Disordered" evidence="3">
    <location>
        <begin position="900"/>
        <end position="936"/>
    </location>
</feature>
<feature type="compositionally biased region" description="Polar residues" evidence="3">
    <location>
        <begin position="464"/>
        <end position="473"/>
    </location>
</feature>
<dbReference type="PROSITE" id="PS50206">
    <property type="entry name" value="RHODANESE_3"/>
    <property type="match status" value="1"/>
</dbReference>
<feature type="compositionally biased region" description="Low complexity" evidence="3">
    <location>
        <begin position="520"/>
        <end position="530"/>
    </location>
</feature>
<dbReference type="SUPFAM" id="SSF46689">
    <property type="entry name" value="Homeodomain-like"/>
    <property type="match status" value="1"/>
</dbReference>
<feature type="compositionally biased region" description="Low complexity" evidence="3">
    <location>
        <begin position="1021"/>
        <end position="1034"/>
    </location>
</feature>
<evidence type="ECO:0000259" key="5">
    <source>
        <dbReference type="PROSITE" id="PS50206"/>
    </source>
</evidence>
<dbReference type="GO" id="GO:0003677">
    <property type="term" value="F:DNA binding"/>
    <property type="evidence" value="ECO:0007669"/>
    <property type="project" value="UniProtKB-UniRule"/>
</dbReference>
<feature type="region of interest" description="Disordered" evidence="3">
    <location>
        <begin position="1"/>
        <end position="38"/>
    </location>
</feature>
<feature type="region of interest" description="Disordered" evidence="3">
    <location>
        <begin position="964"/>
        <end position="985"/>
    </location>
</feature>
<feature type="region of interest" description="Disordered" evidence="3">
    <location>
        <begin position="464"/>
        <end position="611"/>
    </location>
</feature>
<dbReference type="GO" id="GO:0005634">
    <property type="term" value="C:nucleus"/>
    <property type="evidence" value="ECO:0007669"/>
    <property type="project" value="UniProtKB-SubCell"/>
</dbReference>
<feature type="DNA-binding region" description="Homeobox" evidence="1">
    <location>
        <begin position="620"/>
        <end position="665"/>
    </location>
</feature>
<feature type="compositionally biased region" description="Basic and acidic residues" evidence="3">
    <location>
        <begin position="1054"/>
        <end position="1065"/>
    </location>
</feature>
<evidence type="ECO:0000256" key="2">
    <source>
        <dbReference type="RuleBase" id="RU000682"/>
    </source>
</evidence>
<dbReference type="Proteomes" id="UP001303115">
    <property type="component" value="Unassembled WGS sequence"/>
</dbReference>
<feature type="domain" description="Rhodanese" evidence="5">
    <location>
        <begin position="699"/>
        <end position="813"/>
    </location>
</feature>
<keyword evidence="1 2" id="KW-0539">Nucleus</keyword>
<dbReference type="InterPro" id="IPR001763">
    <property type="entry name" value="Rhodanese-like_dom"/>
</dbReference>
<reference evidence="7" key="1">
    <citation type="journal article" date="2023" name="Mol. Phylogenet. Evol.">
        <title>Genome-scale phylogeny and comparative genomics of the fungal order Sordariales.</title>
        <authorList>
            <person name="Hensen N."/>
            <person name="Bonometti L."/>
            <person name="Westerberg I."/>
            <person name="Brannstrom I.O."/>
            <person name="Guillou S."/>
            <person name="Cros-Aarteil S."/>
            <person name="Calhoun S."/>
            <person name="Haridas S."/>
            <person name="Kuo A."/>
            <person name="Mondo S."/>
            <person name="Pangilinan J."/>
            <person name="Riley R."/>
            <person name="LaButti K."/>
            <person name="Andreopoulos B."/>
            <person name="Lipzen A."/>
            <person name="Chen C."/>
            <person name="Yan M."/>
            <person name="Daum C."/>
            <person name="Ng V."/>
            <person name="Clum A."/>
            <person name="Steindorff A."/>
            <person name="Ohm R.A."/>
            <person name="Martin F."/>
            <person name="Silar P."/>
            <person name="Natvig D.O."/>
            <person name="Lalanne C."/>
            <person name="Gautier V."/>
            <person name="Ament-Velasquez S.L."/>
            <person name="Kruys A."/>
            <person name="Hutchinson M.I."/>
            <person name="Powell A.J."/>
            <person name="Barry K."/>
            <person name="Miller A.N."/>
            <person name="Grigoriev I.V."/>
            <person name="Debuchy R."/>
            <person name="Gladieux P."/>
            <person name="Hiltunen Thoren M."/>
            <person name="Johannesson H."/>
        </authorList>
    </citation>
    <scope>NUCLEOTIDE SEQUENCE [LARGE SCALE GENOMIC DNA]</scope>
    <source>
        <strain evidence="7">CBS 284.82</strain>
    </source>
</reference>
<dbReference type="Pfam" id="PF00046">
    <property type="entry name" value="Homeodomain"/>
    <property type="match status" value="1"/>
</dbReference>
<evidence type="ECO:0000256" key="1">
    <source>
        <dbReference type="PROSITE-ProRule" id="PRU00108"/>
    </source>
</evidence>
<keyword evidence="7" id="KW-1185">Reference proteome</keyword>
<feature type="compositionally biased region" description="Pro residues" evidence="3">
    <location>
        <begin position="910"/>
        <end position="922"/>
    </location>
</feature>